<dbReference type="InterPro" id="IPR001849">
    <property type="entry name" value="PH_domain"/>
</dbReference>
<evidence type="ECO:0000256" key="1">
    <source>
        <dbReference type="ARBA" id="ARBA00006826"/>
    </source>
</evidence>
<feature type="compositionally biased region" description="Basic and acidic residues" evidence="3">
    <location>
        <begin position="325"/>
        <end position="337"/>
    </location>
</feature>
<dbReference type="PROSITE" id="PS50003">
    <property type="entry name" value="PH_DOMAIN"/>
    <property type="match status" value="1"/>
</dbReference>
<dbReference type="InterPro" id="IPR011993">
    <property type="entry name" value="PH-like_dom_sf"/>
</dbReference>
<feature type="non-terminal residue" evidence="5">
    <location>
        <position position="1"/>
    </location>
</feature>
<reference evidence="5 6" key="1">
    <citation type="submission" date="2019-09" db="EMBL/GenBank/DDBJ databases">
        <title>Bird 10,000 Genomes (B10K) Project - Family phase.</title>
        <authorList>
            <person name="Zhang G."/>
        </authorList>
    </citation>
    <scope>NUCLEOTIDE SEQUENCE [LARGE SCALE GENOMIC DNA]</scope>
    <source>
        <strain evidence="5">B10K-DU-030-41</strain>
        <tissue evidence="5">Muscle</tissue>
    </source>
</reference>
<feature type="region of interest" description="Disordered" evidence="3">
    <location>
        <begin position="291"/>
        <end position="344"/>
    </location>
</feature>
<feature type="region of interest" description="Disordered" evidence="3">
    <location>
        <begin position="193"/>
        <end position="213"/>
    </location>
</feature>
<feature type="non-terminal residue" evidence="5">
    <location>
        <position position="948"/>
    </location>
</feature>
<dbReference type="CDD" id="cd10571">
    <property type="entry name" value="PH_beta_spectrin"/>
    <property type="match status" value="1"/>
</dbReference>
<feature type="region of interest" description="Disordered" evidence="3">
    <location>
        <begin position="520"/>
        <end position="546"/>
    </location>
</feature>
<feature type="region of interest" description="Disordered" evidence="3">
    <location>
        <begin position="1"/>
        <end position="58"/>
    </location>
</feature>
<dbReference type="PANTHER" id="PTHR11915">
    <property type="entry name" value="SPECTRIN/FILAMIN RELATED CYTOSKELETAL PROTEIN"/>
    <property type="match status" value="1"/>
</dbReference>
<gene>
    <name evidence="5" type="primary">Sptbn1_0</name>
    <name evidence="5" type="ORF">SAPAEN_R15202</name>
</gene>
<dbReference type="SUPFAM" id="SSF50729">
    <property type="entry name" value="PH domain-like"/>
    <property type="match status" value="1"/>
</dbReference>
<proteinExistence type="inferred from homology"/>
<keyword evidence="6" id="KW-1185">Reference proteome</keyword>
<evidence type="ECO:0000256" key="3">
    <source>
        <dbReference type="SAM" id="MobiDB-lite"/>
    </source>
</evidence>
<dbReference type="Proteomes" id="UP000589485">
    <property type="component" value="Unassembled WGS sequence"/>
</dbReference>
<comment type="caution">
    <text evidence="5">The sequence shown here is derived from an EMBL/GenBank/DDBJ whole genome shotgun (WGS) entry which is preliminary data.</text>
</comment>
<evidence type="ECO:0000313" key="6">
    <source>
        <dbReference type="Proteomes" id="UP000589485"/>
    </source>
</evidence>
<dbReference type="GO" id="GO:0005543">
    <property type="term" value="F:phospholipid binding"/>
    <property type="evidence" value="ECO:0007669"/>
    <property type="project" value="InterPro"/>
</dbReference>
<protein>
    <submittedName>
        <fullName evidence="5">SPTB2 protein</fullName>
    </submittedName>
</protein>
<organism evidence="5 6">
    <name type="scientific">Sapayoa aenigma</name>
    <name type="common">broad-billed sapayoa</name>
    <dbReference type="NCBI Taxonomy" id="239371"/>
    <lineage>
        <taxon>Eukaryota</taxon>
        <taxon>Metazoa</taxon>
        <taxon>Chordata</taxon>
        <taxon>Craniata</taxon>
        <taxon>Vertebrata</taxon>
        <taxon>Euteleostomi</taxon>
        <taxon>Archelosauria</taxon>
        <taxon>Archosauria</taxon>
        <taxon>Dinosauria</taxon>
        <taxon>Saurischia</taxon>
        <taxon>Theropoda</taxon>
        <taxon>Coelurosauria</taxon>
        <taxon>Aves</taxon>
        <taxon>Neognathae</taxon>
        <taxon>Neoaves</taxon>
        <taxon>Telluraves</taxon>
        <taxon>Australaves</taxon>
        <taxon>Passeriformes</taxon>
        <taxon>Tyrannidae</taxon>
        <taxon>Sapayoa</taxon>
    </lineage>
</organism>
<dbReference type="Gene3D" id="2.30.29.30">
    <property type="entry name" value="Pleckstrin-homology domain (PH domain)/Phosphotyrosine-binding domain (PTB)"/>
    <property type="match status" value="1"/>
</dbReference>
<evidence type="ECO:0000313" key="5">
    <source>
        <dbReference type="EMBL" id="NXA07601.1"/>
    </source>
</evidence>
<dbReference type="InterPro" id="IPR001605">
    <property type="entry name" value="PH_dom-spectrin-type"/>
</dbReference>
<dbReference type="PRINTS" id="PR00683">
    <property type="entry name" value="SPECTRINPH"/>
</dbReference>
<feature type="region of interest" description="Disordered" evidence="3">
    <location>
        <begin position="359"/>
        <end position="428"/>
    </location>
</feature>
<dbReference type="EMBL" id="VZSY01000141">
    <property type="protein sequence ID" value="NXA07601.1"/>
    <property type="molecule type" value="Genomic_DNA"/>
</dbReference>
<dbReference type="GO" id="GO:0051693">
    <property type="term" value="P:actin filament capping"/>
    <property type="evidence" value="ECO:0007669"/>
    <property type="project" value="UniProtKB-KW"/>
</dbReference>
<evidence type="ECO:0000256" key="2">
    <source>
        <dbReference type="ARBA" id="ARBA00022467"/>
    </source>
</evidence>
<sequence>MPCSLPEPVQRSESLLPGETAVSPLSSPFSGAPSGVEQSWGEPSSKISHGAGPSKEAVAWGPAETSTLLLPPRGPSGLGGTVNLILSIGKKGEKKKAQLLASRWQRFQPWGSPLSPSPFPQVQVEARKTSTAKRSPAVIHHPPAFSGGMPAVSHTLPKAGAGSLFNSLQRREQARAEQAQLLTLQGIMGDSSLRPTPEEHHGPSNTWPQKCGRRKGGLEAAAAGPQLGELLLYVRNPLVQDIDAECGAAPQDPCLSDQKPTCPRLSLGSVLSLELPRDALVLGCHQGAAARQQEAEGQEQRQTGRVRPWEPTGTHGVGWLEEVDMDGHSPRGPRERLGTSPKSKRGTWFEEVSFNPSYSQQRAYHAGEEHWSPQHSSSTGKDHLDLGPSQLSHVSMQHECVSQEGDELATQLGQDSSPSATGRARHCKASQLELGSSSASISGRAGAIPGTACTQQLASSNQPRTSSASPTTPTQLSVFEWALGSPHSPVLGTEKVCHPAHRQFEEEEEELQAIWDGADERRAQNPPGGSCASHWTESRAGSLPSPNATAGGPLILSSANNMLVAKFTLPTTARLLHSSLREKNPRVVHSGSGSPSGLRVSPHLEELVSAAPLDGSSAWEQQKHGQEERESSKVLRGKMEFQMMEGTLERKHVLQTGGRKASCRAWGLFHAVLMRQTLCFYQDRRDSVKSSVVALPLNLSGAICTPDAEYTKKNNCFRLQLQDGSEYLLRAPSQSLMNEWVSKLQQNSGFPEVDYFQAAAQHVKVTGGTGGFSKVPSPGNSHLQEHHQVMATRSQEIMVLPHSNTQLQQSLGSQDDPADGTVAAGENTQGAGHKEQQWSPRGSPGLWDNFYQEDDCGLVANKRRSYSFTSATYQKITPVAMPKEPVEAGSSYSVTLYIGEQVPPMPRARCHSFVARTGSPRDMLGEKTTSPLRPKNKSVFKKFFGKKE</sequence>
<evidence type="ECO:0000259" key="4">
    <source>
        <dbReference type="PROSITE" id="PS50003"/>
    </source>
</evidence>
<keyword evidence="2" id="KW-0117">Actin capping</keyword>
<dbReference type="InterPro" id="IPR041681">
    <property type="entry name" value="PH_9"/>
</dbReference>
<dbReference type="FunFam" id="2.30.29.30:FF:000024">
    <property type="entry name" value="Spectrin beta chain"/>
    <property type="match status" value="1"/>
</dbReference>
<dbReference type="OrthoDB" id="430364at2759"/>
<feature type="domain" description="PH" evidence="4">
    <location>
        <begin position="641"/>
        <end position="749"/>
    </location>
</feature>
<feature type="compositionally biased region" description="Polar residues" evidence="3">
    <location>
        <begin position="411"/>
        <end position="420"/>
    </location>
</feature>
<dbReference type="SMART" id="SM00233">
    <property type="entry name" value="PH"/>
    <property type="match status" value="1"/>
</dbReference>
<accession>A0A7K7SVP8</accession>
<dbReference type="Pfam" id="PF15410">
    <property type="entry name" value="PH_9"/>
    <property type="match status" value="1"/>
</dbReference>
<feature type="region of interest" description="Disordered" evidence="3">
    <location>
        <begin position="806"/>
        <end position="845"/>
    </location>
</feature>
<comment type="similarity">
    <text evidence="1">Belongs to the spectrin family.</text>
</comment>
<dbReference type="AlphaFoldDB" id="A0A7K7SVP8"/>
<name>A0A7K7SVP8_9TYRA</name>